<dbReference type="InterPro" id="IPR044861">
    <property type="entry name" value="IPNS-like_FE2OG_OXY"/>
</dbReference>
<dbReference type="Proteomes" id="UP000677082">
    <property type="component" value="Unassembled WGS sequence"/>
</dbReference>
<evidence type="ECO:0000313" key="5">
    <source>
        <dbReference type="EMBL" id="GIM91775.1"/>
    </source>
</evidence>
<keyword evidence="6" id="KW-1185">Reference proteome</keyword>
<dbReference type="InterPro" id="IPR050231">
    <property type="entry name" value="Iron_ascorbate_oxido_reductase"/>
</dbReference>
<dbReference type="Pfam" id="PF14226">
    <property type="entry name" value="DIOX_N"/>
    <property type="match status" value="1"/>
</dbReference>
<dbReference type="PRINTS" id="PR00682">
    <property type="entry name" value="IPNSYNTHASE"/>
</dbReference>
<dbReference type="Pfam" id="PF03171">
    <property type="entry name" value="2OG-FeII_Oxy"/>
    <property type="match status" value="1"/>
</dbReference>
<accession>A0A919W4L6</accession>
<keyword evidence="3" id="KW-0560">Oxidoreductase</keyword>
<comment type="pathway">
    <text evidence="1">Antibiotic biosynthesis.</text>
</comment>
<feature type="domain" description="Fe2OG dioxygenase" evidence="4">
    <location>
        <begin position="179"/>
        <end position="289"/>
    </location>
</feature>
<evidence type="ECO:0000313" key="6">
    <source>
        <dbReference type="Proteomes" id="UP000677082"/>
    </source>
</evidence>
<evidence type="ECO:0000259" key="4">
    <source>
        <dbReference type="PROSITE" id="PS51471"/>
    </source>
</evidence>
<keyword evidence="3" id="KW-0408">Iron</keyword>
<name>A0A919W4L6_9ACTN</name>
<organism evidence="5 6">
    <name type="scientific">Paractinoplanes toevensis</name>
    <dbReference type="NCBI Taxonomy" id="571911"/>
    <lineage>
        <taxon>Bacteria</taxon>
        <taxon>Bacillati</taxon>
        <taxon>Actinomycetota</taxon>
        <taxon>Actinomycetes</taxon>
        <taxon>Micromonosporales</taxon>
        <taxon>Micromonosporaceae</taxon>
        <taxon>Paractinoplanes</taxon>
    </lineage>
</organism>
<evidence type="ECO:0000256" key="2">
    <source>
        <dbReference type="ARBA" id="ARBA00023194"/>
    </source>
</evidence>
<dbReference type="AlphaFoldDB" id="A0A919W4L6"/>
<reference evidence="5 6" key="1">
    <citation type="submission" date="2021-03" db="EMBL/GenBank/DDBJ databases">
        <title>Whole genome shotgun sequence of Actinoplanes toevensis NBRC 105298.</title>
        <authorList>
            <person name="Komaki H."/>
            <person name="Tamura T."/>
        </authorList>
    </citation>
    <scope>NUCLEOTIDE SEQUENCE [LARGE SCALE GENOMIC DNA]</scope>
    <source>
        <strain evidence="5 6">NBRC 105298</strain>
    </source>
</reference>
<gene>
    <name evidence="5" type="ORF">Ato02nite_035680</name>
</gene>
<comment type="similarity">
    <text evidence="3">Belongs to the iron/ascorbate-dependent oxidoreductase family.</text>
</comment>
<dbReference type="GO" id="GO:0017000">
    <property type="term" value="P:antibiotic biosynthetic process"/>
    <property type="evidence" value="ECO:0007669"/>
    <property type="project" value="UniProtKB-KW"/>
</dbReference>
<sequence>MATYGRGVSTPDIPLFDISAWRAADLDERVALAARLDRAMQDSGFFLVSGHGIDESRTERIRAASRAFFALPDTVKDAYGTGVGGRGWIARGREANAYYGEVGDAATADLKETFTLGREDADGDPAWFMANVWPAEVPSLRDPVTAYAEQVQDLYRELLEVLATALGLEPGYFVERTRNAPHTFNINRYPALSVTGAPVEGQFRVGPHTDWGILTILDRQPGYGGLQVQTLDGEWADAPYVPGALTVNIADLLARWTGDRWRSTRHRVLPPSGADPDEELISLIVFCESDMDRVVTPLAPPIGGGTDYPPVLAGDYYREREAAASVG</sequence>
<dbReference type="Gene3D" id="2.60.120.330">
    <property type="entry name" value="B-lactam Antibiotic, Isopenicillin N Synthase, Chain"/>
    <property type="match status" value="1"/>
</dbReference>
<evidence type="ECO:0000256" key="1">
    <source>
        <dbReference type="ARBA" id="ARBA00004792"/>
    </source>
</evidence>
<keyword evidence="3" id="KW-0479">Metal-binding</keyword>
<dbReference type="PANTHER" id="PTHR47990">
    <property type="entry name" value="2-OXOGLUTARATE (2OG) AND FE(II)-DEPENDENT OXYGENASE SUPERFAMILY PROTEIN-RELATED"/>
    <property type="match status" value="1"/>
</dbReference>
<dbReference type="PROSITE" id="PS51471">
    <property type="entry name" value="FE2OG_OXY"/>
    <property type="match status" value="1"/>
</dbReference>
<protein>
    <submittedName>
        <fullName evidence="5">Oxidoreductase</fullName>
    </submittedName>
</protein>
<dbReference type="GO" id="GO:0046872">
    <property type="term" value="F:metal ion binding"/>
    <property type="evidence" value="ECO:0007669"/>
    <property type="project" value="UniProtKB-KW"/>
</dbReference>
<dbReference type="InterPro" id="IPR026992">
    <property type="entry name" value="DIOX_N"/>
</dbReference>
<keyword evidence="2" id="KW-0045">Antibiotic biosynthesis</keyword>
<comment type="caution">
    <text evidence="5">The sequence shown here is derived from an EMBL/GenBank/DDBJ whole genome shotgun (WGS) entry which is preliminary data.</text>
</comment>
<evidence type="ECO:0000256" key="3">
    <source>
        <dbReference type="RuleBase" id="RU003682"/>
    </source>
</evidence>
<dbReference type="InterPro" id="IPR027443">
    <property type="entry name" value="IPNS-like_sf"/>
</dbReference>
<dbReference type="EMBL" id="BOQN01000049">
    <property type="protein sequence ID" value="GIM91775.1"/>
    <property type="molecule type" value="Genomic_DNA"/>
</dbReference>
<dbReference type="InterPro" id="IPR005123">
    <property type="entry name" value="Oxoglu/Fe-dep_dioxygenase_dom"/>
</dbReference>
<proteinExistence type="inferred from homology"/>
<dbReference type="SUPFAM" id="SSF51197">
    <property type="entry name" value="Clavaminate synthase-like"/>
    <property type="match status" value="1"/>
</dbReference>
<dbReference type="GO" id="GO:0016491">
    <property type="term" value="F:oxidoreductase activity"/>
    <property type="evidence" value="ECO:0007669"/>
    <property type="project" value="UniProtKB-KW"/>
</dbReference>